<evidence type="ECO:0000256" key="3">
    <source>
        <dbReference type="SAM" id="SignalP"/>
    </source>
</evidence>
<dbReference type="RefSeq" id="WP_155313707.1">
    <property type="nucleotide sequence ID" value="NZ_AP021879.1"/>
</dbReference>
<dbReference type="InterPro" id="IPR028081">
    <property type="entry name" value="Leu-bd"/>
</dbReference>
<evidence type="ECO:0000259" key="4">
    <source>
        <dbReference type="Pfam" id="PF13458"/>
    </source>
</evidence>
<accession>A0A5K8AKL6</accession>
<name>A0A5K8AKL6_9BACT</name>
<feature type="signal peptide" evidence="3">
    <location>
        <begin position="1"/>
        <end position="24"/>
    </location>
</feature>
<organism evidence="5 6">
    <name type="scientific">Desulfosarcina ovata subsp. ovata</name>
    <dbReference type="NCBI Taxonomy" id="2752305"/>
    <lineage>
        <taxon>Bacteria</taxon>
        <taxon>Pseudomonadati</taxon>
        <taxon>Thermodesulfobacteriota</taxon>
        <taxon>Desulfobacteria</taxon>
        <taxon>Desulfobacterales</taxon>
        <taxon>Desulfosarcinaceae</taxon>
        <taxon>Desulfosarcina</taxon>
    </lineage>
</organism>
<comment type="similarity">
    <text evidence="1">Belongs to the leucine-binding protein family.</text>
</comment>
<dbReference type="Gene3D" id="3.40.50.2300">
    <property type="match status" value="2"/>
</dbReference>
<dbReference type="SUPFAM" id="SSF53822">
    <property type="entry name" value="Periplasmic binding protein-like I"/>
    <property type="match status" value="1"/>
</dbReference>
<dbReference type="AlphaFoldDB" id="A0A5K8AKL6"/>
<dbReference type="PANTHER" id="PTHR30483:SF6">
    <property type="entry name" value="PERIPLASMIC BINDING PROTEIN OF ABC TRANSPORTER FOR NATURAL AMINO ACIDS"/>
    <property type="match status" value="1"/>
</dbReference>
<dbReference type="EMBL" id="AP021879">
    <property type="protein sequence ID" value="BBO93039.1"/>
    <property type="molecule type" value="Genomic_DNA"/>
</dbReference>
<dbReference type="InterPro" id="IPR051010">
    <property type="entry name" value="BCAA_transport"/>
</dbReference>
<dbReference type="PANTHER" id="PTHR30483">
    <property type="entry name" value="LEUCINE-SPECIFIC-BINDING PROTEIN"/>
    <property type="match status" value="1"/>
</dbReference>
<proteinExistence type="inferred from homology"/>
<evidence type="ECO:0000313" key="5">
    <source>
        <dbReference type="EMBL" id="BBO93039.1"/>
    </source>
</evidence>
<feature type="chain" id="PRO_5024330855" evidence="3">
    <location>
        <begin position="25"/>
        <end position="426"/>
    </location>
</feature>
<gene>
    <name evidence="5" type="ORF">DSCOOX_62190</name>
</gene>
<sequence>MKNNRLSMTFALVLLLMQTLTVLAQDDPVKIGLNYSKTGPYAKQGLDQWRASQLAVNEINTCGGILGRPVEIVVRDSKSQVDLTIRNVNHLIDVEKVKMVFGGSASSVAIAAGKICQDKGILFFGTLTYSTETTGKEAKRHVFRECYNSWMGAKAIASFLNKKYAGKKYFYLTANYTWGVTTEQSVRRFSRTEDRSVHKGVLTPFPNATEKDFKRALAFAKIVKPDVLVLVLFGNDMSTAIRIATALGLKKNIQMVVPNLTLGMAEGAGPKVMEGVIGALPWTWKVPYKYDYREGRRFVEAFTHRYNRYPSTSGASAYTILWQYKEAVERAGTFDTPAVIRALEGHAYVLLKDRQYWRSFDHQSVQTVYAVRCNPQVIVLRDKFKLDYFEILASLSGEEAVRSHHQWEAVRRSAGKPVRLEPLPDE</sequence>
<protein>
    <submittedName>
        <fullName evidence="5">ABC transporter substrate-binding protein</fullName>
    </submittedName>
</protein>
<feature type="domain" description="Leucine-binding protein" evidence="4">
    <location>
        <begin position="28"/>
        <end position="374"/>
    </location>
</feature>
<dbReference type="InterPro" id="IPR028082">
    <property type="entry name" value="Peripla_BP_I"/>
</dbReference>
<dbReference type="CDD" id="cd19987">
    <property type="entry name" value="PBP1_SBP-like"/>
    <property type="match status" value="1"/>
</dbReference>
<dbReference type="Pfam" id="PF13458">
    <property type="entry name" value="Peripla_BP_6"/>
    <property type="match status" value="1"/>
</dbReference>
<keyword evidence="2 3" id="KW-0732">Signal</keyword>
<reference evidence="5 6" key="1">
    <citation type="submission" date="2019-11" db="EMBL/GenBank/DDBJ databases">
        <title>Comparative genomics of hydrocarbon-degrading Desulfosarcina strains.</title>
        <authorList>
            <person name="Watanabe M."/>
            <person name="Kojima H."/>
            <person name="Fukui M."/>
        </authorList>
    </citation>
    <scope>NUCLEOTIDE SEQUENCE [LARGE SCALE GENOMIC DNA]</scope>
    <source>
        <strain evidence="6">oXyS1</strain>
    </source>
</reference>
<evidence type="ECO:0000313" key="6">
    <source>
        <dbReference type="Proteomes" id="UP000422108"/>
    </source>
</evidence>
<keyword evidence="6" id="KW-1185">Reference proteome</keyword>
<evidence type="ECO:0000256" key="2">
    <source>
        <dbReference type="ARBA" id="ARBA00022729"/>
    </source>
</evidence>
<dbReference type="Proteomes" id="UP000422108">
    <property type="component" value="Chromosome"/>
</dbReference>
<evidence type="ECO:0000256" key="1">
    <source>
        <dbReference type="ARBA" id="ARBA00010062"/>
    </source>
</evidence>